<feature type="non-terminal residue" evidence="2">
    <location>
        <position position="1"/>
    </location>
</feature>
<organism evidence="2">
    <name type="scientific">Brassica napus</name>
    <name type="common">Rape</name>
    <dbReference type="NCBI Taxonomy" id="3708"/>
    <lineage>
        <taxon>Eukaryota</taxon>
        <taxon>Viridiplantae</taxon>
        <taxon>Streptophyta</taxon>
        <taxon>Embryophyta</taxon>
        <taxon>Tracheophyta</taxon>
        <taxon>Spermatophyta</taxon>
        <taxon>Magnoliopsida</taxon>
        <taxon>eudicotyledons</taxon>
        <taxon>Gunneridae</taxon>
        <taxon>Pentapetalae</taxon>
        <taxon>rosids</taxon>
        <taxon>malvids</taxon>
        <taxon>Brassicales</taxon>
        <taxon>Brassicaceae</taxon>
        <taxon>Brassiceae</taxon>
        <taxon>Brassica</taxon>
    </lineage>
</organism>
<accession>A0A816UJ06</accession>
<gene>
    <name evidence="2" type="ORF">DARMORV10_C08P43290.1</name>
</gene>
<sequence>VRRAASDSTRTRDDHNFHQRLESDNRTHRDLHVGVRNRISTTATSVANFPEKMKTQLSG</sequence>
<dbReference type="EMBL" id="HG994372">
    <property type="protein sequence ID" value="CAF2114737.1"/>
    <property type="molecule type" value="Genomic_DNA"/>
</dbReference>
<feature type="region of interest" description="Disordered" evidence="1">
    <location>
        <begin position="1"/>
        <end position="30"/>
    </location>
</feature>
<dbReference type="AlphaFoldDB" id="A0A816UJ06"/>
<feature type="compositionally biased region" description="Basic and acidic residues" evidence="1">
    <location>
        <begin position="9"/>
        <end position="30"/>
    </location>
</feature>
<proteinExistence type="predicted"/>
<name>A0A816UJ06_BRANA</name>
<reference evidence="2" key="1">
    <citation type="submission" date="2021-01" db="EMBL/GenBank/DDBJ databases">
        <authorList>
            <consortium name="Genoscope - CEA"/>
            <person name="William W."/>
        </authorList>
    </citation>
    <scope>NUCLEOTIDE SEQUENCE</scope>
</reference>
<evidence type="ECO:0000313" key="2">
    <source>
        <dbReference type="EMBL" id="CAF2114737.1"/>
    </source>
</evidence>
<dbReference type="Proteomes" id="UP001295469">
    <property type="component" value="Chromosome C08"/>
</dbReference>
<protein>
    <submittedName>
        <fullName evidence="2">(rape) hypothetical protein</fullName>
    </submittedName>
</protein>
<evidence type="ECO:0000256" key="1">
    <source>
        <dbReference type="SAM" id="MobiDB-lite"/>
    </source>
</evidence>